<evidence type="ECO:0000259" key="1">
    <source>
        <dbReference type="Pfam" id="PF00027"/>
    </source>
</evidence>
<feature type="domain" description="Cyclic nucleotide-binding" evidence="1">
    <location>
        <begin position="26"/>
        <end position="113"/>
    </location>
</feature>
<gene>
    <name evidence="2" type="ORF">GTQ34_07315</name>
</gene>
<dbReference type="Gene3D" id="2.60.120.10">
    <property type="entry name" value="Jelly Rolls"/>
    <property type="match status" value="1"/>
</dbReference>
<dbReference type="InterPro" id="IPR000595">
    <property type="entry name" value="cNMP-bd_dom"/>
</dbReference>
<reference evidence="2" key="1">
    <citation type="submission" date="2020-01" db="EMBL/GenBank/DDBJ databases">
        <title>Muricauda ochracea sp. nov., isolated from a tidal flat of Garorim bay in Korea.</title>
        <authorList>
            <person name="Kim D."/>
            <person name="Yoo Y."/>
            <person name="Kim J.-J."/>
        </authorList>
    </citation>
    <scope>NUCLEOTIDE SEQUENCE</scope>
    <source>
        <strain evidence="2">JGD-17</strain>
    </source>
</reference>
<evidence type="ECO:0000313" key="3">
    <source>
        <dbReference type="Proteomes" id="UP000667650"/>
    </source>
</evidence>
<keyword evidence="3" id="KW-1185">Reference proteome</keyword>
<dbReference type="Proteomes" id="UP000667650">
    <property type="component" value="Unassembled WGS sequence"/>
</dbReference>
<dbReference type="EMBL" id="JAAABI010000002">
    <property type="protein sequence ID" value="NAY91720.1"/>
    <property type="molecule type" value="Genomic_DNA"/>
</dbReference>
<evidence type="ECO:0000313" key="2">
    <source>
        <dbReference type="EMBL" id="NAY91720.1"/>
    </source>
</evidence>
<dbReference type="AlphaFoldDB" id="A0A964WX60"/>
<protein>
    <submittedName>
        <fullName evidence="2">Cyclic nucleotide-binding domain-containing protein</fullName>
    </submittedName>
</protein>
<dbReference type="Pfam" id="PF00027">
    <property type="entry name" value="cNMP_binding"/>
    <property type="match status" value="1"/>
</dbReference>
<comment type="caution">
    <text evidence="2">The sequence shown here is derived from an EMBL/GenBank/DDBJ whole genome shotgun (WGS) entry which is preliminary data.</text>
</comment>
<sequence length="186" mass="22090">MKEFINNIHHINQDVLDEYINQWVYKKVSKKTLLTSAGQTERFIYFIVKGACKSYYLNNGKEHVMFFGYEPSFCGVIESFLTQTPSKYYLETISDCVFYRLPYSVHEEYLKKHREIERLFRISTEQFLVGIIERHHELMALSAKARFLNFMDRSPHLLRIASQKDIASYLRIDPTNFSKFMNSEQG</sequence>
<organism evidence="2 3">
    <name type="scientific">Flagellimonas ochracea</name>
    <dbReference type="NCBI Taxonomy" id="2696472"/>
    <lineage>
        <taxon>Bacteria</taxon>
        <taxon>Pseudomonadati</taxon>
        <taxon>Bacteroidota</taxon>
        <taxon>Flavobacteriia</taxon>
        <taxon>Flavobacteriales</taxon>
        <taxon>Flavobacteriaceae</taxon>
        <taxon>Flagellimonas</taxon>
    </lineage>
</organism>
<proteinExistence type="predicted"/>
<dbReference type="SUPFAM" id="SSF51206">
    <property type="entry name" value="cAMP-binding domain-like"/>
    <property type="match status" value="1"/>
</dbReference>
<dbReference type="InterPro" id="IPR014710">
    <property type="entry name" value="RmlC-like_jellyroll"/>
</dbReference>
<dbReference type="InterPro" id="IPR018490">
    <property type="entry name" value="cNMP-bd_dom_sf"/>
</dbReference>
<dbReference type="CDD" id="cd00038">
    <property type="entry name" value="CAP_ED"/>
    <property type="match status" value="1"/>
</dbReference>
<name>A0A964WX60_9FLAO</name>
<accession>A0A964WX60</accession>